<feature type="domain" description="Cell envelope-related transcriptional attenuator" evidence="2">
    <location>
        <begin position="100"/>
        <end position="312"/>
    </location>
</feature>
<comment type="caution">
    <text evidence="3">The sequence shown here is derived from an EMBL/GenBank/DDBJ whole genome shotgun (WGS) entry which is preliminary data.</text>
</comment>
<comment type="similarity">
    <text evidence="1">Belongs to the LytR/CpsA/Psr (LCP) family.</text>
</comment>
<evidence type="ECO:0000313" key="3">
    <source>
        <dbReference type="EMBL" id="KKU06549.1"/>
    </source>
</evidence>
<dbReference type="Pfam" id="PF03816">
    <property type="entry name" value="LytR_cpsA_psr"/>
    <property type="match status" value="1"/>
</dbReference>
<dbReference type="PANTHER" id="PTHR33392">
    <property type="entry name" value="POLYISOPRENYL-TEICHOIC ACID--PEPTIDOGLYCAN TEICHOIC ACID TRANSFERASE TAGU"/>
    <property type="match status" value="1"/>
</dbReference>
<dbReference type="Gene3D" id="3.40.630.190">
    <property type="entry name" value="LCP protein"/>
    <property type="match status" value="1"/>
</dbReference>
<dbReference type="InterPro" id="IPR050922">
    <property type="entry name" value="LytR/CpsA/Psr_CW_biosynth"/>
</dbReference>
<dbReference type="NCBIfam" id="TIGR00350">
    <property type="entry name" value="lytR_cpsA_psr"/>
    <property type="match status" value="1"/>
</dbReference>
<reference evidence="3 4" key="1">
    <citation type="journal article" date="2015" name="Nature">
        <title>rRNA introns, odd ribosomes, and small enigmatic genomes across a large radiation of phyla.</title>
        <authorList>
            <person name="Brown C.T."/>
            <person name="Hug L.A."/>
            <person name="Thomas B.C."/>
            <person name="Sharon I."/>
            <person name="Castelle C.J."/>
            <person name="Singh A."/>
            <person name="Wilkins M.J."/>
            <person name="Williams K.H."/>
            <person name="Banfield J.F."/>
        </authorList>
    </citation>
    <scope>NUCLEOTIDE SEQUENCE [LARGE SCALE GENOMIC DNA]</scope>
</reference>
<dbReference type="Proteomes" id="UP000033999">
    <property type="component" value="Unassembled WGS sequence"/>
</dbReference>
<dbReference type="AlphaFoldDB" id="A0A0G1ME58"/>
<dbReference type="InterPro" id="IPR004474">
    <property type="entry name" value="LytR_CpsA_psr"/>
</dbReference>
<gene>
    <name evidence="3" type="ORF">UX10_C0029G0014</name>
</gene>
<dbReference type="EMBL" id="LCKX01000029">
    <property type="protein sequence ID" value="KKU06549.1"/>
    <property type="molecule type" value="Genomic_DNA"/>
</dbReference>
<proteinExistence type="inferred from homology"/>
<sequence length="351" mass="38764">MNMASETPRIFEDNTLPKKRRWLRITLLVIAFLALAGGVFAWKTGAILNKISQGNANIFGSLMNSIPGVEKKLSGENAGRVNILLLGMRGENIVGGGLLADTIMVLSIHPKQNDQDTTRASLISIPRDFYVKVPGRDEQQKINAVYALGEERAHGRGGMEDMQKIVGEVSGLNIPYAIAINFQGFKDLVNAIGGVTVHLDQPFEEGLQFRGLKKRCDGLKYTVFSGEYEEKRIQRKNGTYYANPKRYPLCFEKMTAEVIAELECGGDFKLPQGDNLLDGDKALCFARARETSSDFSRAQRQQEIIKLIKEKALSLGTLADFSKVSAMLDSLGDNAITNMGRFYSSSLGRQL</sequence>
<evidence type="ECO:0000259" key="2">
    <source>
        <dbReference type="Pfam" id="PF03816"/>
    </source>
</evidence>
<dbReference type="PANTHER" id="PTHR33392:SF6">
    <property type="entry name" value="POLYISOPRENYL-TEICHOIC ACID--PEPTIDOGLYCAN TEICHOIC ACID TRANSFERASE TAGU"/>
    <property type="match status" value="1"/>
</dbReference>
<accession>A0A0G1ME58</accession>
<name>A0A0G1ME58_9BACT</name>
<evidence type="ECO:0000313" key="4">
    <source>
        <dbReference type="Proteomes" id="UP000033999"/>
    </source>
</evidence>
<organism evidence="3 4">
    <name type="scientific">Candidatus Magasanikbacteria bacterium GW2011_GWA2_45_39</name>
    <dbReference type="NCBI Taxonomy" id="1619041"/>
    <lineage>
        <taxon>Bacteria</taxon>
        <taxon>Candidatus Magasanikiibacteriota</taxon>
    </lineage>
</organism>
<evidence type="ECO:0000256" key="1">
    <source>
        <dbReference type="ARBA" id="ARBA00006068"/>
    </source>
</evidence>
<protein>
    <recommendedName>
        <fullName evidence="2">Cell envelope-related transcriptional attenuator domain-containing protein</fullName>
    </recommendedName>
</protein>